<dbReference type="InterPro" id="IPR024384">
    <property type="entry name" value="DUF2742"/>
</dbReference>
<proteinExistence type="predicted"/>
<reference evidence="3" key="1">
    <citation type="submission" date="2016-11" db="EMBL/GenBank/DDBJ databases">
        <authorList>
            <person name="Schniete J.K."/>
            <person name="Salih T."/>
            <person name="Algora Gallardo L."/>
            <person name="Martinez Fernandez S."/>
            <person name="Herron P.R."/>
        </authorList>
    </citation>
    <scope>NUCLEOTIDE SEQUENCE [LARGE SCALE GENOMIC DNA]</scope>
    <source>
        <strain evidence="3">DSM 41896</strain>
    </source>
</reference>
<dbReference type="RefSeq" id="WP_158086560.1">
    <property type="nucleotide sequence ID" value="NZ_MPOH02000019.1"/>
</dbReference>
<sequence length="115" mass="12988">MTHLRACAQATVLLPNGETWPTYGTLPWLRLDPQDPRVYVATLEAAEQHRMDEERRHADARAQALATRQAAADQRAARHHTMRTREPHALTATPDWPPIQIPGSPGEYLTYQGNE</sequence>
<organism evidence="2 3">
    <name type="scientific">Streptomyces phaeoluteigriseus</name>
    <dbReference type="NCBI Taxonomy" id="114686"/>
    <lineage>
        <taxon>Bacteria</taxon>
        <taxon>Bacillati</taxon>
        <taxon>Actinomycetota</taxon>
        <taxon>Actinomycetes</taxon>
        <taxon>Kitasatosporales</taxon>
        <taxon>Streptomycetaceae</taxon>
        <taxon>Streptomyces</taxon>
        <taxon>Streptomyces aurantiacus group</taxon>
    </lineage>
</organism>
<gene>
    <name evidence="2" type="ORF">BM536_031960</name>
</gene>
<dbReference type="OrthoDB" id="4305396at2"/>
<name>A0A1V6MK28_9ACTN</name>
<accession>A0A1V6MK28</accession>
<evidence type="ECO:0000313" key="3">
    <source>
        <dbReference type="Proteomes" id="UP000184286"/>
    </source>
</evidence>
<dbReference type="EMBL" id="MPOH02000019">
    <property type="protein sequence ID" value="OQD52728.1"/>
    <property type="molecule type" value="Genomic_DNA"/>
</dbReference>
<evidence type="ECO:0000313" key="2">
    <source>
        <dbReference type="EMBL" id="OQD52728.1"/>
    </source>
</evidence>
<dbReference type="AlphaFoldDB" id="A0A1V6MK28"/>
<protein>
    <submittedName>
        <fullName evidence="2">Uncharacterized protein</fullName>
    </submittedName>
</protein>
<comment type="caution">
    <text evidence="2">The sequence shown here is derived from an EMBL/GenBank/DDBJ whole genome shotgun (WGS) entry which is preliminary data.</text>
</comment>
<dbReference type="Pfam" id="PF10888">
    <property type="entry name" value="DUF2742"/>
    <property type="match status" value="1"/>
</dbReference>
<reference evidence="2 3" key="2">
    <citation type="submission" date="2017-02" db="EMBL/GenBank/DDBJ databases">
        <title>Draft genome sequence of Streptomyces phaeoluteigriseus type strain DSM41896.</title>
        <authorList>
            <person name="Salih T.S."/>
            <person name="Algora Gallardo L."/>
            <person name="Melo Santos T."/>
            <person name="Filgueira Martinez S."/>
            <person name="Herron P.R."/>
        </authorList>
    </citation>
    <scope>NUCLEOTIDE SEQUENCE [LARGE SCALE GENOMIC DNA]</scope>
    <source>
        <strain evidence="2 3">DSM 41896</strain>
    </source>
</reference>
<dbReference type="Proteomes" id="UP000184286">
    <property type="component" value="Unassembled WGS sequence"/>
</dbReference>
<feature type="region of interest" description="Disordered" evidence="1">
    <location>
        <begin position="66"/>
        <end position="115"/>
    </location>
</feature>
<evidence type="ECO:0000256" key="1">
    <source>
        <dbReference type="SAM" id="MobiDB-lite"/>
    </source>
</evidence>